<dbReference type="SMART" id="SM00014">
    <property type="entry name" value="acidPPc"/>
    <property type="match status" value="1"/>
</dbReference>
<keyword evidence="4" id="KW-1185">Reference proteome</keyword>
<evidence type="ECO:0000313" key="3">
    <source>
        <dbReference type="EMBL" id="MSS59358.1"/>
    </source>
</evidence>
<dbReference type="InterPro" id="IPR000326">
    <property type="entry name" value="PAP2/HPO"/>
</dbReference>
<keyword evidence="1" id="KW-0812">Transmembrane</keyword>
<feature type="transmembrane region" description="Helical" evidence="1">
    <location>
        <begin position="94"/>
        <end position="112"/>
    </location>
</feature>
<feature type="transmembrane region" description="Helical" evidence="1">
    <location>
        <begin position="213"/>
        <end position="233"/>
    </location>
</feature>
<feature type="transmembrane region" description="Helical" evidence="1">
    <location>
        <begin position="133"/>
        <end position="150"/>
    </location>
</feature>
<keyword evidence="1" id="KW-1133">Transmembrane helix</keyword>
<feature type="domain" description="Phosphatidic acid phosphatase type 2/haloperoxidase" evidence="2">
    <location>
        <begin position="128"/>
        <end position="254"/>
    </location>
</feature>
<evidence type="ECO:0000256" key="1">
    <source>
        <dbReference type="SAM" id="Phobius"/>
    </source>
</evidence>
<feature type="transmembrane region" description="Helical" evidence="1">
    <location>
        <begin position="45"/>
        <end position="63"/>
    </location>
</feature>
<dbReference type="PANTHER" id="PTHR14969:SF13">
    <property type="entry name" value="AT30094P"/>
    <property type="match status" value="1"/>
</dbReference>
<dbReference type="AlphaFoldDB" id="A0A7X2TH25"/>
<dbReference type="Pfam" id="PF01569">
    <property type="entry name" value="PAP2"/>
    <property type="match status" value="1"/>
</dbReference>
<dbReference type="Gene3D" id="1.20.144.10">
    <property type="entry name" value="Phosphatidic acid phosphatase type 2/haloperoxidase"/>
    <property type="match status" value="1"/>
</dbReference>
<organism evidence="3 4">
    <name type="scientific">Stecheria intestinalis</name>
    <dbReference type="NCBI Taxonomy" id="2606630"/>
    <lineage>
        <taxon>Bacteria</taxon>
        <taxon>Bacillati</taxon>
        <taxon>Bacillota</taxon>
        <taxon>Erysipelotrichia</taxon>
        <taxon>Erysipelotrichales</taxon>
        <taxon>Erysipelotrichaceae</taxon>
        <taxon>Stecheria</taxon>
    </lineage>
</organism>
<evidence type="ECO:0000259" key="2">
    <source>
        <dbReference type="SMART" id="SM00014"/>
    </source>
</evidence>
<accession>A0A7X2TH25</accession>
<comment type="caution">
    <text evidence="3">The sequence shown here is derived from an EMBL/GenBank/DDBJ whole genome shotgun (WGS) entry which is preliminary data.</text>
</comment>
<keyword evidence="1" id="KW-0472">Membrane</keyword>
<name>A0A7X2TH25_9FIRM</name>
<evidence type="ECO:0000313" key="4">
    <source>
        <dbReference type="Proteomes" id="UP000461880"/>
    </source>
</evidence>
<gene>
    <name evidence="3" type="ORF">FYJ51_10685</name>
</gene>
<feature type="transmembrane region" description="Helical" evidence="1">
    <location>
        <begin position="70"/>
        <end position="88"/>
    </location>
</feature>
<sequence>MRKYRALSSILLYLLVFVAAARKDLAASEFLTAHGWNALISFGKHAGPLPMFLVPAFCFLALSRIRHQKLFQAAGFILCLAAGIQVIGMTTINLPELIGATGLGILFFVLLIPEAQQFPIASEAGAKTARAGITMAFWSFLIIQAMKIIWGRPRFISLSDPSVSFEPWFHISGLVFTDDLYKSFPSGHTGAAAMIFWITLLPYVDPKLKKGRLWGLAIVYTALIAVSRIMAGMHYISDVMAGCAVTLSICQILRYRYFIAPEKEILHE</sequence>
<protein>
    <submittedName>
        <fullName evidence="3">Phosphatase PAP2 family protein</fullName>
    </submittedName>
</protein>
<feature type="transmembrane region" description="Helical" evidence="1">
    <location>
        <begin position="186"/>
        <end position="204"/>
    </location>
</feature>
<reference evidence="3 4" key="1">
    <citation type="submission" date="2019-08" db="EMBL/GenBank/DDBJ databases">
        <title>In-depth cultivation of the pig gut microbiome towards novel bacterial diversity and tailored functional studies.</title>
        <authorList>
            <person name="Wylensek D."/>
            <person name="Hitch T.C.A."/>
            <person name="Clavel T."/>
        </authorList>
    </citation>
    <scope>NUCLEOTIDE SEQUENCE [LARGE SCALE GENOMIC DNA]</scope>
    <source>
        <strain evidence="3 4">Oil+RF-744-GAM-WT-6</strain>
    </source>
</reference>
<dbReference type="Proteomes" id="UP000461880">
    <property type="component" value="Unassembled WGS sequence"/>
</dbReference>
<dbReference type="RefSeq" id="WP_154505573.1">
    <property type="nucleotide sequence ID" value="NZ_JAQXPC010000028.1"/>
</dbReference>
<dbReference type="SUPFAM" id="SSF48317">
    <property type="entry name" value="Acid phosphatase/Vanadium-dependent haloperoxidase"/>
    <property type="match status" value="1"/>
</dbReference>
<dbReference type="PANTHER" id="PTHR14969">
    <property type="entry name" value="SPHINGOSINE-1-PHOSPHATE PHOSPHOHYDROLASE"/>
    <property type="match status" value="1"/>
</dbReference>
<dbReference type="EMBL" id="VUMN01000029">
    <property type="protein sequence ID" value="MSS59358.1"/>
    <property type="molecule type" value="Genomic_DNA"/>
</dbReference>
<proteinExistence type="predicted"/>
<dbReference type="CDD" id="cd01610">
    <property type="entry name" value="PAP2_like"/>
    <property type="match status" value="1"/>
</dbReference>
<dbReference type="InterPro" id="IPR036938">
    <property type="entry name" value="PAP2/HPO_sf"/>
</dbReference>